<accession>A0A4S4K6S5</accession>
<evidence type="ECO:0000313" key="2">
    <source>
        <dbReference type="EMBL" id="THG93508.1"/>
    </source>
</evidence>
<name>A0A4S4K6S5_9APHY</name>
<sequence>MQTLKTQLNAREKGTQRRKLRTSEPFLTGPKAMEMFAAQEREEAEKMQLEQRKKQERSDKEAARENQRSELARQGEGVRFTKSLSSCKKGELEDIAYILGLKLDPKDTVKHILAKINTRFDSMPAMKTDPRFRGIFESTRSSRRVLADENTAPVAGPSNLRLNMSSQSPMGHHSSPSVACNPLGSHGTDLRYHPYPYILRYERGKY</sequence>
<feature type="compositionally biased region" description="Basic and acidic residues" evidence="1">
    <location>
        <begin position="39"/>
        <end position="73"/>
    </location>
</feature>
<evidence type="ECO:0000256" key="1">
    <source>
        <dbReference type="SAM" id="MobiDB-lite"/>
    </source>
</evidence>
<evidence type="ECO:0000313" key="3">
    <source>
        <dbReference type="Proteomes" id="UP000309038"/>
    </source>
</evidence>
<comment type="caution">
    <text evidence="2">The sequence shown here is derived from an EMBL/GenBank/DDBJ whole genome shotgun (WGS) entry which is preliminary data.</text>
</comment>
<feature type="region of interest" description="Disordered" evidence="1">
    <location>
        <begin position="1"/>
        <end position="83"/>
    </location>
</feature>
<dbReference type="Proteomes" id="UP000309038">
    <property type="component" value="Unassembled WGS sequence"/>
</dbReference>
<proteinExistence type="predicted"/>
<protein>
    <submittedName>
        <fullName evidence="2">Uncharacterized protein</fullName>
    </submittedName>
</protein>
<organism evidence="2 3">
    <name type="scientific">Hermanssonia centrifuga</name>
    <dbReference type="NCBI Taxonomy" id="98765"/>
    <lineage>
        <taxon>Eukaryota</taxon>
        <taxon>Fungi</taxon>
        <taxon>Dikarya</taxon>
        <taxon>Basidiomycota</taxon>
        <taxon>Agaricomycotina</taxon>
        <taxon>Agaricomycetes</taxon>
        <taxon>Polyporales</taxon>
        <taxon>Meruliaceae</taxon>
        <taxon>Hermanssonia</taxon>
    </lineage>
</organism>
<gene>
    <name evidence="2" type="ORF">EW026_g7745</name>
</gene>
<dbReference type="EMBL" id="SGPJ01000641">
    <property type="protein sequence ID" value="THG93508.1"/>
    <property type="molecule type" value="Genomic_DNA"/>
</dbReference>
<reference evidence="2 3" key="1">
    <citation type="submission" date="2019-02" db="EMBL/GenBank/DDBJ databases">
        <title>Genome sequencing of the rare red list fungi Phlebia centrifuga.</title>
        <authorList>
            <person name="Buettner E."/>
            <person name="Kellner H."/>
        </authorList>
    </citation>
    <scope>NUCLEOTIDE SEQUENCE [LARGE SCALE GENOMIC DNA]</scope>
    <source>
        <strain evidence="2 3">DSM 108282</strain>
    </source>
</reference>
<keyword evidence="3" id="KW-1185">Reference proteome</keyword>
<dbReference type="AlphaFoldDB" id="A0A4S4K6S5"/>